<reference evidence="6" key="1">
    <citation type="journal article" date="2019" name="Int. J. Syst. Evol. Microbiol.">
        <title>The Global Catalogue of Microorganisms (GCM) 10K type strain sequencing project: providing services to taxonomists for standard genome sequencing and annotation.</title>
        <authorList>
            <consortium name="The Broad Institute Genomics Platform"/>
            <consortium name="The Broad Institute Genome Sequencing Center for Infectious Disease"/>
            <person name="Wu L."/>
            <person name="Ma J."/>
        </authorList>
    </citation>
    <scope>NUCLEOTIDE SEQUENCE [LARGE SCALE GENOMIC DNA]</scope>
    <source>
        <strain evidence="6">KCTC 52925</strain>
    </source>
</reference>
<dbReference type="InterPro" id="IPR009057">
    <property type="entry name" value="Homeodomain-like_sf"/>
</dbReference>
<dbReference type="SUPFAM" id="SSF46689">
    <property type="entry name" value="Homeodomain-like"/>
    <property type="match status" value="2"/>
</dbReference>
<organism evidence="5 6">
    <name type="scientific">Christiangramia antarctica</name>
    <dbReference type="NCBI Taxonomy" id="2058158"/>
    <lineage>
        <taxon>Bacteria</taxon>
        <taxon>Pseudomonadati</taxon>
        <taxon>Bacteroidota</taxon>
        <taxon>Flavobacteriia</taxon>
        <taxon>Flavobacteriales</taxon>
        <taxon>Flavobacteriaceae</taxon>
        <taxon>Christiangramia</taxon>
    </lineage>
</organism>
<evidence type="ECO:0000256" key="1">
    <source>
        <dbReference type="ARBA" id="ARBA00023015"/>
    </source>
</evidence>
<dbReference type="PANTHER" id="PTHR43280:SF27">
    <property type="entry name" value="TRANSCRIPTIONAL REGULATOR MTLR"/>
    <property type="match status" value="1"/>
</dbReference>
<dbReference type="Gene3D" id="2.60.120.10">
    <property type="entry name" value="Jelly Rolls"/>
    <property type="match status" value="1"/>
</dbReference>
<dbReference type="SMART" id="SM00342">
    <property type="entry name" value="HTH_ARAC"/>
    <property type="match status" value="1"/>
</dbReference>
<comment type="caution">
    <text evidence="5">The sequence shown here is derived from an EMBL/GenBank/DDBJ whole genome shotgun (WGS) entry which is preliminary data.</text>
</comment>
<dbReference type="PROSITE" id="PS01124">
    <property type="entry name" value="HTH_ARAC_FAMILY_2"/>
    <property type="match status" value="1"/>
</dbReference>
<dbReference type="Pfam" id="PF12833">
    <property type="entry name" value="HTH_18"/>
    <property type="match status" value="1"/>
</dbReference>
<dbReference type="Gene3D" id="1.10.10.60">
    <property type="entry name" value="Homeodomain-like"/>
    <property type="match status" value="2"/>
</dbReference>
<dbReference type="RefSeq" id="WP_251740443.1">
    <property type="nucleotide sequence ID" value="NZ_JBHUOJ010000015.1"/>
</dbReference>
<accession>A0ABW5X670</accession>
<evidence type="ECO:0000256" key="3">
    <source>
        <dbReference type="ARBA" id="ARBA00023163"/>
    </source>
</evidence>
<keyword evidence="3" id="KW-0804">Transcription</keyword>
<evidence type="ECO:0000313" key="6">
    <source>
        <dbReference type="Proteomes" id="UP001597438"/>
    </source>
</evidence>
<dbReference type="InterPro" id="IPR018060">
    <property type="entry name" value="HTH_AraC"/>
</dbReference>
<keyword evidence="1" id="KW-0805">Transcription regulation</keyword>
<keyword evidence="2" id="KW-0238">DNA-binding</keyword>
<dbReference type="PANTHER" id="PTHR43280">
    <property type="entry name" value="ARAC-FAMILY TRANSCRIPTIONAL REGULATOR"/>
    <property type="match status" value="1"/>
</dbReference>
<dbReference type="Proteomes" id="UP001597438">
    <property type="component" value="Unassembled WGS sequence"/>
</dbReference>
<dbReference type="SUPFAM" id="SSF51182">
    <property type="entry name" value="RmlC-like cupins"/>
    <property type="match status" value="1"/>
</dbReference>
<name>A0ABW5X670_9FLAO</name>
<evidence type="ECO:0000259" key="4">
    <source>
        <dbReference type="PROSITE" id="PS01124"/>
    </source>
</evidence>
<dbReference type="InterPro" id="IPR011051">
    <property type="entry name" value="RmlC_Cupin_sf"/>
</dbReference>
<proteinExistence type="predicted"/>
<feature type="domain" description="HTH araC/xylS-type" evidence="4">
    <location>
        <begin position="188"/>
        <end position="286"/>
    </location>
</feature>
<keyword evidence="6" id="KW-1185">Reference proteome</keyword>
<evidence type="ECO:0000256" key="2">
    <source>
        <dbReference type="ARBA" id="ARBA00023125"/>
    </source>
</evidence>
<dbReference type="InterPro" id="IPR014710">
    <property type="entry name" value="RmlC-like_jellyroll"/>
</dbReference>
<gene>
    <name evidence="5" type="ORF">ACFSYS_07320</name>
</gene>
<protein>
    <submittedName>
        <fullName evidence="5">AraC family transcriptional regulator</fullName>
    </submittedName>
</protein>
<sequence length="294" mass="34272">MKACLHKLPLDQGSSFLFNKWNCNFFDKPWHFHEEYELVLIDKSSGTQLIGDKVKLFNDGDLFLIGPNIPHMFKNFEEYYLEDNEKDATSVFLHFTEDFLGENFINLPEMTSVQKLCRKAAFALEIHGDTKTRIVRLLKKMENQSPSRRMLSLLTILIDLSESEEIEALLTTTFNLNTKDNKDTSRINQILEFIMKNYQHKIYISEAASLVNMSDAAFSRYFKKHTQVTFSQYVTEIRISQACQLIIQGEENITQVGFLCGFDNLSNFYRHFKKVTGYIPKDYQKKFQLVSSTV</sequence>
<dbReference type="EMBL" id="JBHUOJ010000015">
    <property type="protein sequence ID" value="MFD2833096.1"/>
    <property type="molecule type" value="Genomic_DNA"/>
</dbReference>
<evidence type="ECO:0000313" key="5">
    <source>
        <dbReference type="EMBL" id="MFD2833096.1"/>
    </source>
</evidence>